<keyword evidence="4" id="KW-1185">Reference proteome</keyword>
<feature type="signal peptide" evidence="1">
    <location>
        <begin position="1"/>
        <end position="21"/>
    </location>
</feature>
<keyword evidence="1" id="KW-0732">Signal</keyword>
<dbReference type="InterPro" id="IPR045619">
    <property type="entry name" value="DUF6443"/>
</dbReference>
<feature type="domain" description="DUF6443" evidence="2">
    <location>
        <begin position="146"/>
        <end position="281"/>
    </location>
</feature>
<evidence type="ECO:0000259" key="2">
    <source>
        <dbReference type="Pfam" id="PF20041"/>
    </source>
</evidence>
<proteinExistence type="predicted"/>
<gene>
    <name evidence="3" type="ORF">JI741_09185</name>
</gene>
<comment type="caution">
    <text evidence="3">The sequence shown here is derived from an EMBL/GenBank/DDBJ whole genome shotgun (WGS) entry which is preliminary data.</text>
</comment>
<reference evidence="3 4" key="1">
    <citation type="submission" date="2021-01" db="EMBL/GenBank/DDBJ databases">
        <title>Chryseolinea sp. Jin1 Genome sequencing and assembly.</title>
        <authorList>
            <person name="Kim I."/>
        </authorList>
    </citation>
    <scope>NUCLEOTIDE SEQUENCE [LARGE SCALE GENOMIC DNA]</scope>
    <source>
        <strain evidence="3 4">Jin1</strain>
    </source>
</reference>
<evidence type="ECO:0000313" key="3">
    <source>
        <dbReference type="EMBL" id="MBL0741393.1"/>
    </source>
</evidence>
<sequence>MKNKFCLRVGITSLLFIISYAQGRNIVANRPVCSANVNFLLLTLSESFFSGPGASTTNVPTTPVITTKTNTGVFGSVTLETGEYSTYVWKKGDVVIGTDRTVSIVETGLYTVTVTAAGVAGTAVSAPFSYNNYSYVISNTILKPGVTNSDDVSALTVESVSQIIQYFDGLGRPMQTVSTKASPEYNDVVQPVVYDGYGREYRKYLPVTVAEQGRPGWYKPNLIDANGNYTGTSANFYNNATDDVADDARPYAETVFESSPLNRPERIGQPGETWYPNIDPTHNHSIHKLYEMNGENDVLEFFYNTDTNVLTTGDYYPSNKLYANGTVDEQGNQVVEYVDNDGKTVLKRVQYGVEVSTNNILFAETYYIYDDFDKLIIVLPPEAIKEIKERNGL</sequence>
<dbReference type="RefSeq" id="WP_202008774.1">
    <property type="nucleotide sequence ID" value="NZ_JAERRB010000003.1"/>
</dbReference>
<dbReference type="Pfam" id="PF20041">
    <property type="entry name" value="DUF6443"/>
    <property type="match status" value="1"/>
</dbReference>
<evidence type="ECO:0000313" key="4">
    <source>
        <dbReference type="Proteomes" id="UP000613030"/>
    </source>
</evidence>
<organism evidence="3 4">
    <name type="scientific">Chryseolinea lacunae</name>
    <dbReference type="NCBI Taxonomy" id="2801331"/>
    <lineage>
        <taxon>Bacteria</taxon>
        <taxon>Pseudomonadati</taxon>
        <taxon>Bacteroidota</taxon>
        <taxon>Cytophagia</taxon>
        <taxon>Cytophagales</taxon>
        <taxon>Fulvivirgaceae</taxon>
        <taxon>Chryseolinea</taxon>
    </lineage>
</organism>
<evidence type="ECO:0000256" key="1">
    <source>
        <dbReference type="SAM" id="SignalP"/>
    </source>
</evidence>
<accession>A0ABS1KPJ4</accession>
<feature type="chain" id="PRO_5045912663" description="DUF6443 domain-containing protein" evidence="1">
    <location>
        <begin position="22"/>
        <end position="393"/>
    </location>
</feature>
<dbReference type="Proteomes" id="UP000613030">
    <property type="component" value="Unassembled WGS sequence"/>
</dbReference>
<protein>
    <recommendedName>
        <fullName evidence="2">DUF6443 domain-containing protein</fullName>
    </recommendedName>
</protein>
<dbReference type="EMBL" id="JAERRB010000003">
    <property type="protein sequence ID" value="MBL0741393.1"/>
    <property type="molecule type" value="Genomic_DNA"/>
</dbReference>
<name>A0ABS1KPJ4_9BACT</name>